<dbReference type="InterPro" id="IPR006129">
    <property type="entry name" value="AdhesinB"/>
</dbReference>
<dbReference type="GO" id="GO:0046872">
    <property type="term" value="F:metal ion binding"/>
    <property type="evidence" value="ECO:0007669"/>
    <property type="project" value="InterPro"/>
</dbReference>
<evidence type="ECO:0000256" key="6">
    <source>
        <dbReference type="SAM" id="SignalP"/>
    </source>
</evidence>
<dbReference type="PANTHER" id="PTHR42953:SF3">
    <property type="entry name" value="HIGH-AFFINITY ZINC UPTAKE SYSTEM PROTEIN ZNUA"/>
    <property type="match status" value="1"/>
</dbReference>
<reference evidence="7" key="1">
    <citation type="submission" date="2020-10" db="EMBL/GenBank/DDBJ databases">
        <authorList>
            <person name="Castelo-Branco R."/>
            <person name="Eusebio N."/>
            <person name="Adriana R."/>
            <person name="Vieira A."/>
            <person name="Brugerolle De Fraissinette N."/>
            <person name="Rezende De Castro R."/>
            <person name="Schneider M.P."/>
            <person name="Vasconcelos V."/>
            <person name="Leao P.N."/>
        </authorList>
    </citation>
    <scope>NUCLEOTIDE SEQUENCE</scope>
    <source>
        <strain evidence="7">LEGE 07157</strain>
    </source>
</reference>
<dbReference type="Proteomes" id="UP000654482">
    <property type="component" value="Unassembled WGS sequence"/>
</dbReference>
<dbReference type="PRINTS" id="PR00690">
    <property type="entry name" value="ADHESNFAMILY"/>
</dbReference>
<dbReference type="PANTHER" id="PTHR42953">
    <property type="entry name" value="HIGH-AFFINITY ZINC UPTAKE SYSTEM PROTEIN ZNUA-RELATED"/>
    <property type="match status" value="1"/>
</dbReference>
<dbReference type="Gene3D" id="3.40.50.1980">
    <property type="entry name" value="Nitrogenase molybdenum iron protein domain"/>
    <property type="match status" value="2"/>
</dbReference>
<dbReference type="PROSITE" id="PS51257">
    <property type="entry name" value="PROKAR_LIPOPROTEIN"/>
    <property type="match status" value="1"/>
</dbReference>
<proteinExistence type="inferred from homology"/>
<organism evidence="7 8">
    <name type="scientific">Lusitaniella coriacea LEGE 07157</name>
    <dbReference type="NCBI Taxonomy" id="945747"/>
    <lineage>
        <taxon>Bacteria</taxon>
        <taxon>Bacillati</taxon>
        <taxon>Cyanobacteriota</taxon>
        <taxon>Cyanophyceae</taxon>
        <taxon>Spirulinales</taxon>
        <taxon>Lusitaniellaceae</taxon>
        <taxon>Lusitaniella</taxon>
    </lineage>
</organism>
<dbReference type="GO" id="GO:0007155">
    <property type="term" value="P:cell adhesion"/>
    <property type="evidence" value="ECO:0007669"/>
    <property type="project" value="InterPro"/>
</dbReference>
<keyword evidence="3 6" id="KW-0732">Signal</keyword>
<keyword evidence="2 4" id="KW-0813">Transport</keyword>
<dbReference type="InterPro" id="IPR006128">
    <property type="entry name" value="Lipoprotein_PsaA-like"/>
</dbReference>
<gene>
    <name evidence="7" type="ORF">IQ249_19115</name>
</gene>
<dbReference type="SUPFAM" id="SSF53807">
    <property type="entry name" value="Helical backbone' metal receptor"/>
    <property type="match status" value="1"/>
</dbReference>
<evidence type="ECO:0000256" key="4">
    <source>
        <dbReference type="RuleBase" id="RU003512"/>
    </source>
</evidence>
<accession>A0A8J7DZ68</accession>
<keyword evidence="8" id="KW-1185">Reference proteome</keyword>
<protein>
    <submittedName>
        <fullName evidence="7">Zinc ABC transporter substrate-binding protein</fullName>
    </submittedName>
</protein>
<dbReference type="RefSeq" id="WP_194031108.1">
    <property type="nucleotide sequence ID" value="NZ_JADEWZ010000035.1"/>
</dbReference>
<name>A0A8J7DZ68_9CYAN</name>
<evidence type="ECO:0000313" key="7">
    <source>
        <dbReference type="EMBL" id="MBE9118013.1"/>
    </source>
</evidence>
<evidence type="ECO:0000313" key="8">
    <source>
        <dbReference type="Proteomes" id="UP000654482"/>
    </source>
</evidence>
<dbReference type="Pfam" id="PF01297">
    <property type="entry name" value="ZnuA"/>
    <property type="match status" value="1"/>
</dbReference>
<comment type="caution">
    <text evidence="7">The sequence shown here is derived from an EMBL/GenBank/DDBJ whole genome shotgun (WGS) entry which is preliminary data.</text>
</comment>
<evidence type="ECO:0000256" key="3">
    <source>
        <dbReference type="ARBA" id="ARBA00022729"/>
    </source>
</evidence>
<dbReference type="PRINTS" id="PR00691">
    <property type="entry name" value="ADHESINB"/>
</dbReference>
<sequence length="374" mass="40850">MVQKYRRLGRLTVGTISAIAVSLGSCQTNAPTTNSDSQAQSTTAATTDELQVVTTFLPITQFTKAVAGDRAEVSQLLPANVSPHDYQAKPKDAQRLAEADVLVQNGLEMEEFLEDLVANASNPDLKIVDSSEGIATIANEEVEGGNHGEEEDHDHDHAHDDREEGEEDVEAGHHHHGEYNPHVWLDPKRAIEQVENIRDGLIAADPEGEAEYTANAAAYIEQLQQLDAEITSTLQPYAGQTFVAFHDFAPYFAQSYDLEAEFLVDIPEENPAPADVKRVTDAVEEANLKALLTEPQAVENTFAALAKDLNVEISTFDPIETGGPEALEPNYYITTMRQNVQGLVTAFGGSTQSVLPFWMPQPMAVVPQRVGVRF</sequence>
<dbReference type="InterPro" id="IPR006127">
    <property type="entry name" value="ZnuA-like"/>
</dbReference>
<evidence type="ECO:0000256" key="5">
    <source>
        <dbReference type="SAM" id="MobiDB-lite"/>
    </source>
</evidence>
<evidence type="ECO:0000256" key="1">
    <source>
        <dbReference type="ARBA" id="ARBA00011028"/>
    </source>
</evidence>
<dbReference type="EMBL" id="JADEWZ010000035">
    <property type="protein sequence ID" value="MBE9118013.1"/>
    <property type="molecule type" value="Genomic_DNA"/>
</dbReference>
<comment type="similarity">
    <text evidence="1 4">Belongs to the bacterial solute-binding protein 9 family.</text>
</comment>
<evidence type="ECO:0000256" key="2">
    <source>
        <dbReference type="ARBA" id="ARBA00022448"/>
    </source>
</evidence>
<dbReference type="GO" id="GO:0030001">
    <property type="term" value="P:metal ion transport"/>
    <property type="evidence" value="ECO:0007669"/>
    <property type="project" value="InterPro"/>
</dbReference>
<feature type="signal peptide" evidence="6">
    <location>
        <begin position="1"/>
        <end position="30"/>
    </location>
</feature>
<dbReference type="AlphaFoldDB" id="A0A8J7DZ68"/>
<dbReference type="InterPro" id="IPR050492">
    <property type="entry name" value="Bact_metal-bind_prot9"/>
</dbReference>
<feature type="compositionally biased region" description="Basic and acidic residues" evidence="5">
    <location>
        <begin position="144"/>
        <end position="162"/>
    </location>
</feature>
<feature type="region of interest" description="Disordered" evidence="5">
    <location>
        <begin position="142"/>
        <end position="181"/>
    </location>
</feature>
<feature type="chain" id="PRO_5035235565" evidence="6">
    <location>
        <begin position="31"/>
        <end position="374"/>
    </location>
</feature>